<organism evidence="3 4">
    <name type="scientific">Exaiptasia diaphana</name>
    <name type="common">Tropical sea anemone</name>
    <name type="synonym">Aiptasia pulchella</name>
    <dbReference type="NCBI Taxonomy" id="2652724"/>
    <lineage>
        <taxon>Eukaryota</taxon>
        <taxon>Metazoa</taxon>
        <taxon>Cnidaria</taxon>
        <taxon>Anthozoa</taxon>
        <taxon>Hexacorallia</taxon>
        <taxon>Actiniaria</taxon>
        <taxon>Aiptasiidae</taxon>
        <taxon>Exaiptasia</taxon>
    </lineage>
</organism>
<dbReference type="OMA" id="DVHIVSK"/>
<evidence type="ECO:0000313" key="4">
    <source>
        <dbReference type="Proteomes" id="UP000887567"/>
    </source>
</evidence>
<dbReference type="PANTHER" id="PTHR46844:SF1">
    <property type="entry name" value="SLR5058 PROTEIN"/>
    <property type="match status" value="1"/>
</dbReference>
<dbReference type="InterPro" id="IPR041249">
    <property type="entry name" value="HEPN_DZIP3"/>
</dbReference>
<dbReference type="PANTHER" id="PTHR46844">
    <property type="entry name" value="SLR5058 PROTEIN"/>
    <property type="match status" value="1"/>
</dbReference>
<protein>
    <recommendedName>
        <fullName evidence="2">DZIP3-like HEPN domain-containing protein</fullName>
    </recommendedName>
</protein>
<dbReference type="RefSeq" id="XP_020911658.1">
    <property type="nucleotide sequence ID" value="XM_021055999.2"/>
</dbReference>
<evidence type="ECO:0000256" key="1">
    <source>
        <dbReference type="SAM" id="Coils"/>
    </source>
</evidence>
<feature type="domain" description="DZIP3-like HEPN" evidence="2">
    <location>
        <begin position="41"/>
        <end position="183"/>
    </location>
</feature>
<dbReference type="KEGG" id="epa:110249428"/>
<keyword evidence="4" id="KW-1185">Reference proteome</keyword>
<accession>A0A913XY86</accession>
<keyword evidence="1" id="KW-0175">Coiled coil</keyword>
<dbReference type="AlphaFoldDB" id="A0A913XY86"/>
<evidence type="ECO:0000313" key="3">
    <source>
        <dbReference type="EnsemblMetazoa" id="XP_020911658.1"/>
    </source>
</evidence>
<name>A0A913XY86_EXADI</name>
<dbReference type="OrthoDB" id="5978864at2759"/>
<dbReference type="EnsemblMetazoa" id="XM_021055999.2">
    <property type="protein sequence ID" value="XP_020911658.1"/>
    <property type="gene ID" value="LOC110249428"/>
</dbReference>
<sequence>MATAGWSTTTKENTNFARLCKLLIDGGTHVLRKIFDAKHPPHDLKKHLMDRRNHRILKNLKTTNILRGDQWIKLYPSVDAPTSASFDITLLSLLLRNICNLPTPANGWSNEPAATSISQEDDIVRVKLYRNKLSHISERALSDADFNKYWNDIETVLLRLGADMAAIDSLRTQSMDPEDEEYYNECLKEWAENEERLLQAILGLEEKMENLLKTSHNRPVRPTSEGKF</sequence>
<reference evidence="3" key="1">
    <citation type="submission" date="2022-11" db="UniProtKB">
        <authorList>
            <consortium name="EnsemblMetazoa"/>
        </authorList>
    </citation>
    <scope>IDENTIFICATION</scope>
</reference>
<proteinExistence type="predicted"/>
<dbReference type="GeneID" id="110249428"/>
<dbReference type="Proteomes" id="UP000887567">
    <property type="component" value="Unplaced"/>
</dbReference>
<evidence type="ECO:0000259" key="2">
    <source>
        <dbReference type="Pfam" id="PF18738"/>
    </source>
</evidence>
<feature type="coiled-coil region" evidence="1">
    <location>
        <begin position="187"/>
        <end position="214"/>
    </location>
</feature>
<dbReference type="Pfam" id="PF18738">
    <property type="entry name" value="HEPN_DZIP3"/>
    <property type="match status" value="1"/>
</dbReference>